<dbReference type="InterPro" id="IPR013087">
    <property type="entry name" value="Znf_C2H2_type"/>
</dbReference>
<dbReference type="Gene3D" id="3.30.160.60">
    <property type="entry name" value="Classic Zinc Finger"/>
    <property type="match status" value="6"/>
</dbReference>
<accession>A0AAU9V0H0</accession>
<dbReference type="PROSITE" id="PS50157">
    <property type="entry name" value="ZINC_FINGER_C2H2_2"/>
    <property type="match status" value="8"/>
</dbReference>
<feature type="binding site" evidence="11">
    <location>
        <position position="53"/>
    </location>
    <ligand>
        <name>Zn(2+)</name>
        <dbReference type="ChEBI" id="CHEBI:29105"/>
    </ligand>
</feature>
<feature type="region of interest" description="Disordered" evidence="12">
    <location>
        <begin position="141"/>
        <end position="171"/>
    </location>
</feature>
<dbReference type="GO" id="GO:0000981">
    <property type="term" value="F:DNA-binding transcription factor activity, RNA polymerase II-specific"/>
    <property type="evidence" value="ECO:0007669"/>
    <property type="project" value="TreeGrafter"/>
</dbReference>
<keyword evidence="8" id="KW-0804">Transcription</keyword>
<dbReference type="Pfam" id="PF13912">
    <property type="entry name" value="zf-C2H2_6"/>
    <property type="match status" value="1"/>
</dbReference>
<dbReference type="SUPFAM" id="SSF57716">
    <property type="entry name" value="Glucocorticoid receptor-like (DNA-binding domain)"/>
    <property type="match status" value="1"/>
</dbReference>
<feature type="binding site" evidence="11">
    <location>
        <position position="9"/>
    </location>
    <ligand>
        <name>Zn(2+)</name>
        <dbReference type="ChEBI" id="CHEBI:29105"/>
    </ligand>
</feature>
<keyword evidence="7" id="KW-0238">DNA-binding</keyword>
<protein>
    <recommendedName>
        <fullName evidence="17">Zinc finger protein</fullName>
    </recommendedName>
</protein>
<evidence type="ECO:0000256" key="6">
    <source>
        <dbReference type="ARBA" id="ARBA00023015"/>
    </source>
</evidence>
<dbReference type="FunFam" id="3.30.160.60:FF:000322">
    <property type="entry name" value="GDNF-inducible zinc finger protein 1"/>
    <property type="match status" value="1"/>
</dbReference>
<evidence type="ECO:0000259" key="13">
    <source>
        <dbReference type="PROSITE" id="PS50157"/>
    </source>
</evidence>
<evidence type="ECO:0000256" key="3">
    <source>
        <dbReference type="ARBA" id="ARBA00022737"/>
    </source>
</evidence>
<evidence type="ECO:0000256" key="11">
    <source>
        <dbReference type="PROSITE-ProRule" id="PRU01263"/>
    </source>
</evidence>
<dbReference type="Pfam" id="PF12874">
    <property type="entry name" value="zf-met"/>
    <property type="match status" value="1"/>
</dbReference>
<dbReference type="PROSITE" id="PS51915">
    <property type="entry name" value="ZAD"/>
    <property type="match status" value="1"/>
</dbReference>
<evidence type="ECO:0000256" key="9">
    <source>
        <dbReference type="ARBA" id="ARBA00023242"/>
    </source>
</evidence>
<dbReference type="GO" id="GO:0008270">
    <property type="term" value="F:zinc ion binding"/>
    <property type="evidence" value="ECO:0007669"/>
    <property type="project" value="UniProtKB-UniRule"/>
</dbReference>
<reference evidence="15" key="1">
    <citation type="submission" date="2022-03" db="EMBL/GenBank/DDBJ databases">
        <authorList>
            <person name="Tunstrom K."/>
        </authorList>
    </citation>
    <scope>NUCLEOTIDE SEQUENCE</scope>
</reference>
<evidence type="ECO:0000259" key="14">
    <source>
        <dbReference type="PROSITE" id="PS51915"/>
    </source>
</evidence>
<feature type="domain" description="C2H2-type" evidence="13">
    <location>
        <begin position="481"/>
        <end position="508"/>
    </location>
</feature>
<evidence type="ECO:0000256" key="7">
    <source>
        <dbReference type="ARBA" id="ARBA00023125"/>
    </source>
</evidence>
<keyword evidence="3" id="KW-0677">Repeat</keyword>
<keyword evidence="5 11" id="KW-0862">Zinc</keyword>
<dbReference type="Pfam" id="PF07776">
    <property type="entry name" value="zf-AD"/>
    <property type="match status" value="1"/>
</dbReference>
<dbReference type="GO" id="GO:0003677">
    <property type="term" value="F:DNA binding"/>
    <property type="evidence" value="ECO:0007669"/>
    <property type="project" value="UniProtKB-KW"/>
</dbReference>
<evidence type="ECO:0000256" key="4">
    <source>
        <dbReference type="ARBA" id="ARBA00022771"/>
    </source>
</evidence>
<evidence type="ECO:0000256" key="5">
    <source>
        <dbReference type="ARBA" id="ARBA00022833"/>
    </source>
</evidence>
<feature type="binding site" evidence="11">
    <location>
        <position position="56"/>
    </location>
    <ligand>
        <name>Zn(2+)</name>
        <dbReference type="ChEBI" id="CHEBI:29105"/>
    </ligand>
</feature>
<dbReference type="InterPro" id="IPR012934">
    <property type="entry name" value="Znf_AD"/>
</dbReference>
<evidence type="ECO:0000256" key="12">
    <source>
        <dbReference type="SAM" id="MobiDB-lite"/>
    </source>
</evidence>
<dbReference type="Proteomes" id="UP001153954">
    <property type="component" value="Unassembled WGS sequence"/>
</dbReference>
<feature type="domain" description="C2H2-type" evidence="13">
    <location>
        <begin position="393"/>
        <end position="420"/>
    </location>
</feature>
<feature type="binding site" evidence="11">
    <location>
        <position position="12"/>
    </location>
    <ligand>
        <name>Zn(2+)</name>
        <dbReference type="ChEBI" id="CHEBI:29105"/>
    </ligand>
</feature>
<feature type="domain" description="C2H2-type" evidence="13">
    <location>
        <begin position="306"/>
        <end position="334"/>
    </location>
</feature>
<organism evidence="15 16">
    <name type="scientific">Euphydryas editha</name>
    <name type="common">Edith's checkerspot</name>
    <dbReference type="NCBI Taxonomy" id="104508"/>
    <lineage>
        <taxon>Eukaryota</taxon>
        <taxon>Metazoa</taxon>
        <taxon>Ecdysozoa</taxon>
        <taxon>Arthropoda</taxon>
        <taxon>Hexapoda</taxon>
        <taxon>Insecta</taxon>
        <taxon>Pterygota</taxon>
        <taxon>Neoptera</taxon>
        <taxon>Endopterygota</taxon>
        <taxon>Lepidoptera</taxon>
        <taxon>Glossata</taxon>
        <taxon>Ditrysia</taxon>
        <taxon>Papilionoidea</taxon>
        <taxon>Nymphalidae</taxon>
        <taxon>Nymphalinae</taxon>
        <taxon>Euphydryas</taxon>
    </lineage>
</organism>
<comment type="subcellular location">
    <subcellularLocation>
        <location evidence="1">Nucleus</location>
    </subcellularLocation>
</comment>
<feature type="compositionally biased region" description="Acidic residues" evidence="12">
    <location>
        <begin position="150"/>
        <end position="171"/>
    </location>
</feature>
<sequence>MAVNIKELCRLCAKKDEFSKDLKDEDNKNILEMIQQFIQIPFDEHDDLPTKVCINCEQKLDSFQLFVLECFKAQETLRQMYLETCEKYPIKIEDDIVIEFNIPTIKSEVKHKMAAKDLVNAINNDESITGFEAEDYGSDAEDYDNHAEDYDNDAEDYNNDAEDYDNDNDDDMSDVPLATLKGLKEKEVSERKRMTLFESGKKQLKKVLKKSDLNIDDFVMFECNICDVSLKGWTDLTVHYAKNHKSLPELFCICGFIIKSRGSMYKHVSEHRSESSKLKKNDEKTEPDKQNENNYSNLNVSDFVNFTCPICQKQCTSWYNYKAHSQRYHNIKKPAVNCICGITLKSKSTVYKHVSDHRNPDIMHCDKCPRITKTASAMLRHKMRHIPKSERKYCCASCDKVFTSKDSIRYHVQIHLPIEERQIYSCDLCELKFTKLSTVDSHKRVVHYKIKSYVCDVCGYACGTNHELRQHRAIHSDDKPFVCQKCDKRFKTKTNLRTHMYSHEGKSYTCRVCSRVLRSQRTLHKHLLVHKDNPRYHVCSYCNKAFKRQRNLKVHMNTHTGDKPHTCKWCDKRFSYKSTLRSHHLRCHPDMMAAQDCSYNTNVTMQESSPIPDLEQLLQEEYEDENVNVKIVELSSLVKTR</sequence>
<evidence type="ECO:0000313" key="15">
    <source>
        <dbReference type="EMBL" id="CAH2102545.1"/>
    </source>
</evidence>
<feature type="domain" description="C2H2-type" evidence="13">
    <location>
        <begin position="565"/>
        <end position="593"/>
    </location>
</feature>
<feature type="domain" description="C2H2-type" evidence="13">
    <location>
        <begin position="508"/>
        <end position="535"/>
    </location>
</feature>
<dbReference type="PANTHER" id="PTHR24394">
    <property type="entry name" value="ZINC FINGER PROTEIN"/>
    <property type="match status" value="1"/>
</dbReference>
<evidence type="ECO:0000256" key="10">
    <source>
        <dbReference type="PROSITE-ProRule" id="PRU00042"/>
    </source>
</evidence>
<dbReference type="InterPro" id="IPR036236">
    <property type="entry name" value="Znf_C2H2_sf"/>
</dbReference>
<evidence type="ECO:0000256" key="2">
    <source>
        <dbReference type="ARBA" id="ARBA00022723"/>
    </source>
</evidence>
<dbReference type="SMART" id="SM00868">
    <property type="entry name" value="zf-AD"/>
    <property type="match status" value="2"/>
</dbReference>
<dbReference type="SUPFAM" id="SSF57667">
    <property type="entry name" value="beta-beta-alpha zinc fingers"/>
    <property type="match status" value="4"/>
</dbReference>
<dbReference type="Pfam" id="PF00096">
    <property type="entry name" value="zf-C2H2"/>
    <property type="match status" value="1"/>
</dbReference>
<evidence type="ECO:0008006" key="17">
    <source>
        <dbReference type="Google" id="ProtNLM"/>
    </source>
</evidence>
<feature type="domain" description="C2H2-type" evidence="13">
    <location>
        <begin position="424"/>
        <end position="452"/>
    </location>
</feature>
<dbReference type="AlphaFoldDB" id="A0AAU9V0H0"/>
<feature type="domain" description="ZAD" evidence="14">
    <location>
        <begin position="7"/>
        <end position="80"/>
    </location>
</feature>
<dbReference type="EMBL" id="CAKOGL010000025">
    <property type="protein sequence ID" value="CAH2102545.1"/>
    <property type="molecule type" value="Genomic_DNA"/>
</dbReference>
<dbReference type="FunFam" id="3.30.160.60:FF:000624">
    <property type="entry name" value="zinc finger protein 697"/>
    <property type="match status" value="1"/>
</dbReference>
<feature type="compositionally biased region" description="Basic and acidic residues" evidence="12">
    <location>
        <begin position="269"/>
        <end position="291"/>
    </location>
</feature>
<keyword evidence="2 11" id="KW-0479">Metal-binding</keyword>
<feature type="domain" description="C2H2-type" evidence="13">
    <location>
        <begin position="537"/>
        <end position="564"/>
    </location>
</feature>
<keyword evidence="16" id="KW-1185">Reference proteome</keyword>
<keyword evidence="4 10" id="KW-0863">Zinc-finger</keyword>
<dbReference type="SMART" id="SM00355">
    <property type="entry name" value="ZnF_C2H2"/>
    <property type="match status" value="12"/>
</dbReference>
<keyword evidence="9" id="KW-0539">Nucleus</keyword>
<feature type="domain" description="C2H2-type" evidence="13">
    <location>
        <begin position="453"/>
        <end position="480"/>
    </location>
</feature>
<dbReference type="Gene3D" id="3.40.1800.20">
    <property type="match status" value="1"/>
</dbReference>
<dbReference type="PANTHER" id="PTHR24394:SF29">
    <property type="entry name" value="MYONEURIN"/>
    <property type="match status" value="1"/>
</dbReference>
<gene>
    <name evidence="15" type="ORF">EEDITHA_LOCUS17158</name>
</gene>
<feature type="region of interest" description="Disordered" evidence="12">
    <location>
        <begin position="269"/>
        <end position="296"/>
    </location>
</feature>
<evidence type="ECO:0000256" key="8">
    <source>
        <dbReference type="ARBA" id="ARBA00023163"/>
    </source>
</evidence>
<keyword evidence="6" id="KW-0805">Transcription regulation</keyword>
<name>A0AAU9V0H0_EUPED</name>
<dbReference type="PROSITE" id="PS00028">
    <property type="entry name" value="ZINC_FINGER_C2H2_1"/>
    <property type="match status" value="9"/>
</dbReference>
<comment type="caution">
    <text evidence="15">The sequence shown here is derived from an EMBL/GenBank/DDBJ whole genome shotgun (WGS) entry which is preliminary data.</text>
</comment>
<dbReference type="FunFam" id="3.30.160.60:FF:000145">
    <property type="entry name" value="Zinc finger protein 574"/>
    <property type="match status" value="1"/>
</dbReference>
<evidence type="ECO:0000256" key="1">
    <source>
        <dbReference type="ARBA" id="ARBA00004123"/>
    </source>
</evidence>
<dbReference type="GO" id="GO:0005634">
    <property type="term" value="C:nucleus"/>
    <property type="evidence" value="ECO:0007669"/>
    <property type="project" value="UniProtKB-SubCell"/>
</dbReference>
<evidence type="ECO:0000313" key="16">
    <source>
        <dbReference type="Proteomes" id="UP001153954"/>
    </source>
</evidence>
<proteinExistence type="predicted"/>